<accession>A0A9D2IEN8</accession>
<evidence type="ECO:0000259" key="8">
    <source>
        <dbReference type="Pfam" id="PF02687"/>
    </source>
</evidence>
<dbReference type="InterPro" id="IPR003838">
    <property type="entry name" value="ABC3_permease_C"/>
</dbReference>
<feature type="transmembrane region" description="Helical" evidence="7">
    <location>
        <begin position="20"/>
        <end position="45"/>
    </location>
</feature>
<dbReference type="GO" id="GO:0098797">
    <property type="term" value="C:plasma membrane protein complex"/>
    <property type="evidence" value="ECO:0007669"/>
    <property type="project" value="TreeGrafter"/>
</dbReference>
<comment type="caution">
    <text evidence="10">The sequence shown here is derived from an EMBL/GenBank/DDBJ whole genome shotgun (WGS) entry which is preliminary data.</text>
</comment>
<name>A0A9D2IEN8_9BACT</name>
<keyword evidence="3" id="KW-1003">Cell membrane</keyword>
<dbReference type="Proteomes" id="UP000824259">
    <property type="component" value="Unassembled WGS sequence"/>
</dbReference>
<keyword evidence="6 7" id="KW-0472">Membrane</keyword>
<dbReference type="EMBL" id="DWYR01000011">
    <property type="protein sequence ID" value="HJA98792.1"/>
    <property type="molecule type" value="Genomic_DNA"/>
</dbReference>
<evidence type="ECO:0000256" key="6">
    <source>
        <dbReference type="ARBA" id="ARBA00023136"/>
    </source>
</evidence>
<keyword evidence="4 7" id="KW-0812">Transmembrane</keyword>
<feature type="domain" description="MacB-like periplasmic core" evidence="9">
    <location>
        <begin position="27"/>
        <end position="244"/>
    </location>
</feature>
<keyword evidence="5 7" id="KW-1133">Transmembrane helix</keyword>
<gene>
    <name evidence="10" type="ORF">H9779_04220</name>
</gene>
<dbReference type="InterPro" id="IPR025857">
    <property type="entry name" value="MacB_PCD"/>
</dbReference>
<evidence type="ECO:0000256" key="5">
    <source>
        <dbReference type="ARBA" id="ARBA00022989"/>
    </source>
</evidence>
<dbReference type="GO" id="GO:0044874">
    <property type="term" value="P:lipoprotein localization to outer membrane"/>
    <property type="evidence" value="ECO:0007669"/>
    <property type="project" value="TreeGrafter"/>
</dbReference>
<evidence type="ECO:0000256" key="7">
    <source>
        <dbReference type="SAM" id="Phobius"/>
    </source>
</evidence>
<feature type="domain" description="ABC3 transporter permease C-terminal" evidence="8">
    <location>
        <begin position="275"/>
        <end position="400"/>
    </location>
</feature>
<feature type="transmembrane region" description="Helical" evidence="7">
    <location>
        <begin position="319"/>
        <end position="350"/>
    </location>
</feature>
<feature type="transmembrane region" description="Helical" evidence="7">
    <location>
        <begin position="272"/>
        <end position="298"/>
    </location>
</feature>
<dbReference type="AlphaFoldDB" id="A0A9D2IEN8"/>
<evidence type="ECO:0000313" key="10">
    <source>
        <dbReference type="EMBL" id="HJA98792.1"/>
    </source>
</evidence>
<reference evidence="10" key="1">
    <citation type="journal article" date="2021" name="PeerJ">
        <title>Extensive microbial diversity within the chicken gut microbiome revealed by metagenomics and culture.</title>
        <authorList>
            <person name="Gilroy R."/>
            <person name="Ravi A."/>
            <person name="Getino M."/>
            <person name="Pursley I."/>
            <person name="Horton D.L."/>
            <person name="Alikhan N.F."/>
            <person name="Baker D."/>
            <person name="Gharbi K."/>
            <person name="Hall N."/>
            <person name="Watson M."/>
            <person name="Adriaenssens E.M."/>
            <person name="Foster-Nyarko E."/>
            <person name="Jarju S."/>
            <person name="Secka A."/>
            <person name="Antonio M."/>
            <person name="Oren A."/>
            <person name="Chaudhuri R.R."/>
            <person name="La Ragione R."/>
            <person name="Hildebrand F."/>
            <person name="Pallen M.J."/>
        </authorList>
    </citation>
    <scope>NUCLEOTIDE SEQUENCE</scope>
    <source>
        <strain evidence="10">CHK169-11906</strain>
    </source>
</reference>
<dbReference type="PANTHER" id="PTHR30489">
    <property type="entry name" value="LIPOPROTEIN-RELEASING SYSTEM TRANSMEMBRANE PROTEIN LOLE"/>
    <property type="match status" value="1"/>
</dbReference>
<evidence type="ECO:0000313" key="11">
    <source>
        <dbReference type="Proteomes" id="UP000824259"/>
    </source>
</evidence>
<sequence>MLARFFARRYLFSRQSRSVINVIAGVSILSFAMPVAAMIILLSVLNGFGDFAKAMGSAFDADLSVMPRQGQTFPIERLDTAALRRVEGVGAFSALLEQQVLLEHDGMQAAATLRGVDPAYDKVFPIAQTVAPGSWSVQHGDLDRVVLGRDMARTLGVRSVIDQQVAVYVVRRSSFSSLLPVDGYSLRRFEVSGIFSLDMESEQRYALISLRAAQELFAHPGEASALAIHVLDESDVARVRREVIRIVGNDFTVRTREEMNATFFRLVTFEKWGVFFISLLVLILASFSVVGTLVMLMIEKRDDVATLRAMGADTRLIRSIFVGEGLLIGSIGALSGAVLGVGFCLVQEYFGIIRIPVDTLLLKSYPVVLRWADLLAVIVAFAGVIVSISQLTVRSVMKRNKL</sequence>
<proteinExistence type="inferred from homology"/>
<dbReference type="Pfam" id="PF02687">
    <property type="entry name" value="FtsX"/>
    <property type="match status" value="1"/>
</dbReference>
<comment type="subcellular location">
    <subcellularLocation>
        <location evidence="1">Cell membrane</location>
        <topology evidence="1">Multi-pass membrane protein</topology>
    </subcellularLocation>
</comment>
<organism evidence="10 11">
    <name type="scientific">Candidatus Alistipes avicola</name>
    <dbReference type="NCBI Taxonomy" id="2838432"/>
    <lineage>
        <taxon>Bacteria</taxon>
        <taxon>Pseudomonadati</taxon>
        <taxon>Bacteroidota</taxon>
        <taxon>Bacteroidia</taxon>
        <taxon>Bacteroidales</taxon>
        <taxon>Rikenellaceae</taxon>
        <taxon>Alistipes</taxon>
    </lineage>
</organism>
<evidence type="ECO:0000256" key="4">
    <source>
        <dbReference type="ARBA" id="ARBA00022692"/>
    </source>
</evidence>
<reference evidence="10" key="2">
    <citation type="submission" date="2021-04" db="EMBL/GenBank/DDBJ databases">
        <authorList>
            <person name="Gilroy R."/>
        </authorList>
    </citation>
    <scope>NUCLEOTIDE SEQUENCE</scope>
    <source>
        <strain evidence="10">CHK169-11906</strain>
    </source>
</reference>
<evidence type="ECO:0000259" key="9">
    <source>
        <dbReference type="Pfam" id="PF12704"/>
    </source>
</evidence>
<evidence type="ECO:0000256" key="2">
    <source>
        <dbReference type="ARBA" id="ARBA00005236"/>
    </source>
</evidence>
<dbReference type="Pfam" id="PF12704">
    <property type="entry name" value="MacB_PCD"/>
    <property type="match status" value="1"/>
</dbReference>
<feature type="transmembrane region" description="Helical" evidence="7">
    <location>
        <begin position="370"/>
        <end position="393"/>
    </location>
</feature>
<protein>
    <submittedName>
        <fullName evidence="10">ABC transporter permease</fullName>
    </submittedName>
</protein>
<comment type="similarity">
    <text evidence="2">Belongs to the ABC-4 integral membrane protein family. LolC/E subfamily.</text>
</comment>
<evidence type="ECO:0000256" key="1">
    <source>
        <dbReference type="ARBA" id="ARBA00004651"/>
    </source>
</evidence>
<dbReference type="PANTHER" id="PTHR30489:SF0">
    <property type="entry name" value="LIPOPROTEIN-RELEASING SYSTEM TRANSMEMBRANE PROTEIN LOLE"/>
    <property type="match status" value="1"/>
</dbReference>
<evidence type="ECO:0000256" key="3">
    <source>
        <dbReference type="ARBA" id="ARBA00022475"/>
    </source>
</evidence>
<dbReference type="InterPro" id="IPR051447">
    <property type="entry name" value="Lipoprotein-release_system"/>
</dbReference>